<dbReference type="AlphaFoldDB" id="A0AAE4BLG3"/>
<protein>
    <submittedName>
        <fullName evidence="9">Outer membrane protein</fullName>
    </submittedName>
</protein>
<dbReference type="InterPro" id="IPR051906">
    <property type="entry name" value="TolC-like"/>
</dbReference>
<gene>
    <name evidence="9" type="ORF">J2Y00_001546</name>
</gene>
<dbReference type="PANTHER" id="PTHR30026">
    <property type="entry name" value="OUTER MEMBRANE PROTEIN TOLC"/>
    <property type="match status" value="1"/>
</dbReference>
<comment type="caution">
    <text evidence="9">The sequence shown here is derived from an EMBL/GenBank/DDBJ whole genome shotgun (WGS) entry which is preliminary data.</text>
</comment>
<name>A0AAE4BLG3_9DEIO</name>
<keyword evidence="3" id="KW-0813">Transport</keyword>
<dbReference type="Proteomes" id="UP001185331">
    <property type="component" value="Unassembled WGS sequence"/>
</dbReference>
<evidence type="ECO:0000256" key="3">
    <source>
        <dbReference type="ARBA" id="ARBA00022448"/>
    </source>
</evidence>
<dbReference type="Gene3D" id="1.20.1600.10">
    <property type="entry name" value="Outer membrane efflux proteins (OEP)"/>
    <property type="match status" value="1"/>
</dbReference>
<evidence type="ECO:0000313" key="9">
    <source>
        <dbReference type="EMBL" id="MDR6217985.1"/>
    </source>
</evidence>
<feature type="signal peptide" evidence="8">
    <location>
        <begin position="1"/>
        <end position="31"/>
    </location>
</feature>
<evidence type="ECO:0000256" key="5">
    <source>
        <dbReference type="ARBA" id="ARBA00022692"/>
    </source>
</evidence>
<dbReference type="Pfam" id="PF02321">
    <property type="entry name" value="OEP"/>
    <property type="match status" value="2"/>
</dbReference>
<keyword evidence="8" id="KW-0732">Signal</keyword>
<dbReference type="EMBL" id="JAVDQK010000003">
    <property type="protein sequence ID" value="MDR6217985.1"/>
    <property type="molecule type" value="Genomic_DNA"/>
</dbReference>
<evidence type="ECO:0000256" key="7">
    <source>
        <dbReference type="ARBA" id="ARBA00023237"/>
    </source>
</evidence>
<evidence type="ECO:0000256" key="8">
    <source>
        <dbReference type="SAM" id="SignalP"/>
    </source>
</evidence>
<keyword evidence="6" id="KW-0472">Membrane</keyword>
<evidence type="ECO:0000256" key="1">
    <source>
        <dbReference type="ARBA" id="ARBA00004442"/>
    </source>
</evidence>
<keyword evidence="5" id="KW-0812">Transmembrane</keyword>
<organism evidence="9 10">
    <name type="scientific">Deinococcus soli</name>
    <name type="common">ex Cha et al. 2016</name>
    <dbReference type="NCBI Taxonomy" id="1309411"/>
    <lineage>
        <taxon>Bacteria</taxon>
        <taxon>Thermotogati</taxon>
        <taxon>Deinococcota</taxon>
        <taxon>Deinococci</taxon>
        <taxon>Deinococcales</taxon>
        <taxon>Deinococcaceae</taxon>
        <taxon>Deinococcus</taxon>
    </lineage>
</organism>
<evidence type="ECO:0000256" key="2">
    <source>
        <dbReference type="ARBA" id="ARBA00007613"/>
    </source>
</evidence>
<sequence length="494" mass="50148">MTHAYPPPPLAPTVLARATLTLTLVLGPVAAAQSAAPTLPAQAPTMATPVTPTPAATPLDTLLLALRSAPGWRSADLTYRAAQLQLDSARLRAGLNLTAGGSGTLTKAPWDSGDWTGNGTLTLSASLPVLPWSPLLEGVRSAERGVQTAALDLRGARAGLTTQLWQAYAGLRAAGDALTLADAQLALSTQLLAAGRDQRAQGLLTESGLLDRQAAQESAQAGRDRAARAVTQARAALTRLLGTDPLPATPDLSRPLPDLTPAGDEATLVARALTARPEVRRAQATLADAQAARDAAALAARLPDVTASVTAGQLASASGAAGRTVSGSLNLTTGVLGAQVSVPLREPKNPVSGVNLALSASLPILGSTEGAALKQAELGVQQAALALDVARQGAELDVRTRLQASQDERGALDAARTRVRAAELTVQAAQARLDAGLATRLDVAQATLNLTQATQALSAQLDRVSVAGAALAQATADLDPLLLTIPALPSGGRP</sequence>
<dbReference type="SUPFAM" id="SSF56954">
    <property type="entry name" value="Outer membrane efflux proteins (OEP)"/>
    <property type="match status" value="1"/>
</dbReference>
<dbReference type="PANTHER" id="PTHR30026:SF20">
    <property type="entry name" value="OUTER MEMBRANE PROTEIN TOLC"/>
    <property type="match status" value="1"/>
</dbReference>
<dbReference type="GO" id="GO:0009279">
    <property type="term" value="C:cell outer membrane"/>
    <property type="evidence" value="ECO:0007669"/>
    <property type="project" value="UniProtKB-SubCell"/>
</dbReference>
<comment type="similarity">
    <text evidence="2">Belongs to the outer membrane factor (OMF) (TC 1.B.17) family.</text>
</comment>
<dbReference type="GO" id="GO:0015562">
    <property type="term" value="F:efflux transmembrane transporter activity"/>
    <property type="evidence" value="ECO:0007669"/>
    <property type="project" value="InterPro"/>
</dbReference>
<reference evidence="9" key="1">
    <citation type="submission" date="2023-07" db="EMBL/GenBank/DDBJ databases">
        <title>Sorghum-associated microbial communities from plants grown in Nebraska, USA.</title>
        <authorList>
            <person name="Schachtman D."/>
        </authorList>
    </citation>
    <scope>NUCLEOTIDE SEQUENCE</scope>
    <source>
        <strain evidence="9">BE330</strain>
    </source>
</reference>
<evidence type="ECO:0000256" key="6">
    <source>
        <dbReference type="ARBA" id="ARBA00023136"/>
    </source>
</evidence>
<feature type="chain" id="PRO_5041918292" evidence="8">
    <location>
        <begin position="32"/>
        <end position="494"/>
    </location>
</feature>
<dbReference type="GO" id="GO:0015288">
    <property type="term" value="F:porin activity"/>
    <property type="evidence" value="ECO:0007669"/>
    <property type="project" value="TreeGrafter"/>
</dbReference>
<evidence type="ECO:0000313" key="10">
    <source>
        <dbReference type="Proteomes" id="UP001185331"/>
    </source>
</evidence>
<proteinExistence type="inferred from homology"/>
<accession>A0AAE4BLG3</accession>
<evidence type="ECO:0000256" key="4">
    <source>
        <dbReference type="ARBA" id="ARBA00022452"/>
    </source>
</evidence>
<comment type="subcellular location">
    <subcellularLocation>
        <location evidence="1">Cell outer membrane</location>
    </subcellularLocation>
</comment>
<dbReference type="RefSeq" id="WP_309852534.1">
    <property type="nucleotide sequence ID" value="NZ_JAVDQJ010000003.1"/>
</dbReference>
<dbReference type="InterPro" id="IPR003423">
    <property type="entry name" value="OMP_efflux"/>
</dbReference>
<keyword evidence="4" id="KW-1134">Transmembrane beta strand</keyword>
<keyword evidence="7" id="KW-0998">Cell outer membrane</keyword>
<dbReference type="GO" id="GO:1990281">
    <property type="term" value="C:efflux pump complex"/>
    <property type="evidence" value="ECO:0007669"/>
    <property type="project" value="TreeGrafter"/>
</dbReference>